<feature type="transmembrane region" description="Helical" evidence="6">
    <location>
        <begin position="122"/>
        <end position="143"/>
    </location>
</feature>
<keyword evidence="4 6" id="KW-0472">Membrane</keyword>
<dbReference type="Proteomes" id="UP000250028">
    <property type="component" value="Unassembled WGS sequence"/>
</dbReference>
<dbReference type="SUPFAM" id="SSF52833">
    <property type="entry name" value="Thioredoxin-like"/>
    <property type="match status" value="1"/>
</dbReference>
<dbReference type="InterPro" id="IPR036249">
    <property type="entry name" value="Thioredoxin-like_sf"/>
</dbReference>
<accession>A0A2Y8ZPT1</accession>
<feature type="transmembrane region" description="Helical" evidence="6">
    <location>
        <begin position="73"/>
        <end position="91"/>
    </location>
</feature>
<dbReference type="GO" id="GO:0030416">
    <property type="term" value="P:methylamine metabolic process"/>
    <property type="evidence" value="ECO:0007669"/>
    <property type="project" value="InterPro"/>
</dbReference>
<dbReference type="Gene3D" id="3.40.30.10">
    <property type="entry name" value="Glutaredoxin"/>
    <property type="match status" value="1"/>
</dbReference>
<organism evidence="8 9">
    <name type="scientific">Branchiibius hedensis</name>
    <dbReference type="NCBI Taxonomy" id="672460"/>
    <lineage>
        <taxon>Bacteria</taxon>
        <taxon>Bacillati</taxon>
        <taxon>Actinomycetota</taxon>
        <taxon>Actinomycetes</taxon>
        <taxon>Micrococcales</taxon>
        <taxon>Dermacoccaceae</taxon>
        <taxon>Branchiibius</taxon>
    </lineage>
</organism>
<feature type="transmembrane region" description="Helical" evidence="6">
    <location>
        <begin position="149"/>
        <end position="168"/>
    </location>
</feature>
<evidence type="ECO:0000313" key="8">
    <source>
        <dbReference type="EMBL" id="SSA34361.1"/>
    </source>
</evidence>
<protein>
    <submittedName>
        <fullName evidence="8">Methylamine utilisation protein MauE</fullName>
    </submittedName>
</protein>
<dbReference type="InterPro" id="IPR009908">
    <property type="entry name" value="Methylamine_util_MauE"/>
</dbReference>
<sequence>MDILGAIISWAVATVLICSGALKLGRHRDFFKSMQTLGLPAWLLRDYTFAKAFPFLEIGLGALIVLLPTSWHMVPLALAAALYVAFLVVIVRVVRSAVPASCNCFGGLGADEVGPRTVARNIALVALAVLALILHAAPATVAADRLGGWAYVLPAVLAAAIAGGLVLYRNGAENRGQRDLIDNLTVQNRDGEQLPIKDLQDPPSYVVFFSAGCGACSQTVQEFRWWPHAMADGYDLVPVFTGTPEQFAMFPEFEPLLEHAWYDPQMTFYKAIGGDGTPAGTLIDADHPLGNGAVTGIGPLRQLIWTEEFTQQRQRETETTRDDHAREMARQALIDGGWDPAWADFAEITLTNDDGRQITVTPNAPEVADEESATR</sequence>
<evidence type="ECO:0000256" key="6">
    <source>
        <dbReference type="SAM" id="Phobius"/>
    </source>
</evidence>
<dbReference type="RefSeq" id="WP_109684936.1">
    <property type="nucleotide sequence ID" value="NZ_QGDN01000001.1"/>
</dbReference>
<feature type="domain" description="Methylamine utilisation protein MauE" evidence="7">
    <location>
        <begin position="1"/>
        <end position="133"/>
    </location>
</feature>
<comment type="subcellular location">
    <subcellularLocation>
        <location evidence="1">Membrane</location>
        <topology evidence="1">Multi-pass membrane protein</topology>
    </subcellularLocation>
</comment>
<evidence type="ECO:0000313" key="9">
    <source>
        <dbReference type="Proteomes" id="UP000250028"/>
    </source>
</evidence>
<dbReference type="AlphaFoldDB" id="A0A2Y8ZPT1"/>
<evidence type="ECO:0000256" key="1">
    <source>
        <dbReference type="ARBA" id="ARBA00004141"/>
    </source>
</evidence>
<dbReference type="OrthoDB" id="5124580at2"/>
<keyword evidence="3 6" id="KW-1133">Transmembrane helix</keyword>
<evidence type="ECO:0000256" key="4">
    <source>
        <dbReference type="ARBA" id="ARBA00023136"/>
    </source>
</evidence>
<evidence type="ECO:0000259" key="7">
    <source>
        <dbReference type="Pfam" id="PF07291"/>
    </source>
</evidence>
<name>A0A2Y8ZPT1_9MICO</name>
<feature type="transmembrane region" description="Helical" evidence="6">
    <location>
        <begin position="6"/>
        <end position="25"/>
    </location>
</feature>
<feature type="region of interest" description="Disordered" evidence="5">
    <location>
        <begin position="356"/>
        <end position="375"/>
    </location>
</feature>
<feature type="transmembrane region" description="Helical" evidence="6">
    <location>
        <begin position="46"/>
        <end position="67"/>
    </location>
</feature>
<dbReference type="Pfam" id="PF07291">
    <property type="entry name" value="MauE"/>
    <property type="match status" value="1"/>
</dbReference>
<gene>
    <name evidence="8" type="ORF">SAMN04489750_1678</name>
</gene>
<dbReference type="GO" id="GO:0016020">
    <property type="term" value="C:membrane"/>
    <property type="evidence" value="ECO:0007669"/>
    <property type="project" value="UniProtKB-SubCell"/>
</dbReference>
<dbReference type="EMBL" id="UESZ01000001">
    <property type="protein sequence ID" value="SSA34361.1"/>
    <property type="molecule type" value="Genomic_DNA"/>
</dbReference>
<reference evidence="9" key="1">
    <citation type="submission" date="2016-10" db="EMBL/GenBank/DDBJ databases">
        <authorList>
            <person name="Varghese N."/>
            <person name="Submissions S."/>
        </authorList>
    </citation>
    <scope>NUCLEOTIDE SEQUENCE [LARGE SCALE GENOMIC DNA]</scope>
    <source>
        <strain evidence="9">DSM 22951</strain>
    </source>
</reference>
<evidence type="ECO:0000256" key="2">
    <source>
        <dbReference type="ARBA" id="ARBA00022692"/>
    </source>
</evidence>
<keyword evidence="9" id="KW-1185">Reference proteome</keyword>
<evidence type="ECO:0000256" key="5">
    <source>
        <dbReference type="SAM" id="MobiDB-lite"/>
    </source>
</evidence>
<evidence type="ECO:0000256" key="3">
    <source>
        <dbReference type="ARBA" id="ARBA00022989"/>
    </source>
</evidence>
<keyword evidence="2 6" id="KW-0812">Transmembrane</keyword>
<proteinExistence type="predicted"/>